<feature type="active site" description="Proton donor" evidence="7">
    <location>
        <position position="172"/>
    </location>
</feature>
<dbReference type="PANTHER" id="PTHR10589:SF17">
    <property type="entry name" value="UBIQUITIN CARBOXYL-TERMINAL HYDROLASE"/>
    <property type="match status" value="1"/>
</dbReference>
<name>A0A1Y1UHR6_9TREE</name>
<evidence type="ECO:0000256" key="2">
    <source>
        <dbReference type="ARBA" id="ARBA00009326"/>
    </source>
</evidence>
<dbReference type="GO" id="GO:0006511">
    <property type="term" value="P:ubiquitin-dependent protein catabolic process"/>
    <property type="evidence" value="ECO:0007669"/>
    <property type="project" value="UniProtKB-UniRule"/>
</dbReference>
<dbReference type="GO" id="GO:0004843">
    <property type="term" value="F:cysteine-type deubiquitinase activity"/>
    <property type="evidence" value="ECO:0007669"/>
    <property type="project" value="UniProtKB-UniRule"/>
</dbReference>
<evidence type="ECO:0000256" key="1">
    <source>
        <dbReference type="ARBA" id="ARBA00000707"/>
    </source>
</evidence>
<keyword evidence="3 7" id="KW-0645">Protease</keyword>
<organism evidence="10 11">
    <name type="scientific">Kockovaella imperatae</name>
    <dbReference type="NCBI Taxonomy" id="4999"/>
    <lineage>
        <taxon>Eukaryota</taxon>
        <taxon>Fungi</taxon>
        <taxon>Dikarya</taxon>
        <taxon>Basidiomycota</taxon>
        <taxon>Agaricomycotina</taxon>
        <taxon>Tremellomycetes</taxon>
        <taxon>Tremellales</taxon>
        <taxon>Cuniculitremaceae</taxon>
        <taxon>Kockovaella</taxon>
    </lineage>
</organism>
<dbReference type="STRING" id="4999.A0A1Y1UHR6"/>
<feature type="domain" description="UCH catalytic" evidence="9">
    <location>
        <begin position="11"/>
        <end position="217"/>
    </location>
</feature>
<protein>
    <recommendedName>
        <fullName evidence="8">Ubiquitin carboxyl-terminal hydrolase</fullName>
        <ecNumber evidence="8">3.4.19.12</ecNumber>
    </recommendedName>
</protein>
<evidence type="ECO:0000256" key="6">
    <source>
        <dbReference type="ARBA" id="ARBA00022807"/>
    </source>
</evidence>
<comment type="similarity">
    <text evidence="2 7 8">Belongs to the peptidase C12 family.</text>
</comment>
<dbReference type="EMBL" id="NBSH01000006">
    <property type="protein sequence ID" value="ORX37014.1"/>
    <property type="molecule type" value="Genomic_DNA"/>
</dbReference>
<dbReference type="GO" id="GO:0016579">
    <property type="term" value="P:protein deubiquitination"/>
    <property type="evidence" value="ECO:0007669"/>
    <property type="project" value="TreeGrafter"/>
</dbReference>
<reference evidence="10 11" key="1">
    <citation type="submission" date="2017-03" db="EMBL/GenBank/DDBJ databases">
        <title>Widespread Adenine N6-methylation of Active Genes in Fungi.</title>
        <authorList>
            <consortium name="DOE Joint Genome Institute"/>
            <person name="Mondo S.J."/>
            <person name="Dannebaum R.O."/>
            <person name="Kuo R.C."/>
            <person name="Louie K.B."/>
            <person name="Bewick A.J."/>
            <person name="Labutti K."/>
            <person name="Haridas S."/>
            <person name="Kuo A."/>
            <person name="Salamov A."/>
            <person name="Ahrendt S.R."/>
            <person name="Lau R."/>
            <person name="Bowen B.P."/>
            <person name="Lipzen A."/>
            <person name="Sullivan W."/>
            <person name="Andreopoulos W.B."/>
            <person name="Clum A."/>
            <person name="Lindquist E."/>
            <person name="Daum C."/>
            <person name="Northen T.R."/>
            <person name="Ramamoorthy G."/>
            <person name="Schmitz R.J."/>
            <person name="Gryganskyi A."/>
            <person name="Culley D."/>
            <person name="Magnuson J."/>
            <person name="James T.Y."/>
            <person name="O'Malley M.A."/>
            <person name="Stajich J.E."/>
            <person name="Spatafora J.W."/>
            <person name="Visel A."/>
            <person name="Grigoriev I.V."/>
        </authorList>
    </citation>
    <scope>NUCLEOTIDE SEQUENCE [LARGE SCALE GENOMIC DNA]</scope>
    <source>
        <strain evidence="10 11">NRRL Y-17943</strain>
    </source>
</reference>
<dbReference type="OrthoDB" id="427186at2759"/>
<dbReference type="SUPFAM" id="SSF54001">
    <property type="entry name" value="Cysteine proteinases"/>
    <property type="match status" value="1"/>
</dbReference>
<sequence>MSPPNHKSPREWHPLEASPDVFTRMARSWGLPERYFFVDILGFDDESLAMVDRPVHAVIFLIPDTEAIVKMRSNEGPQMDVSPGSEVVWIPQVDVGDCGTFAIVHALGVTGLAPGLVPFFDKCRVAAHCVAAEPRERTHLFATEALIYDAHHSAIDAGQSIVRDSDWDDCDHFLSFVHANLQGETRVLEMDGTELRSGPLDRGKSQNGDLLDVGFRL</sequence>
<accession>A0A1Y1UHR6</accession>
<dbReference type="InterPro" id="IPR038765">
    <property type="entry name" value="Papain-like_cys_pep_sf"/>
</dbReference>
<evidence type="ECO:0000256" key="4">
    <source>
        <dbReference type="ARBA" id="ARBA00022786"/>
    </source>
</evidence>
<dbReference type="Pfam" id="PF01088">
    <property type="entry name" value="Peptidase_C12"/>
    <property type="match status" value="1"/>
</dbReference>
<dbReference type="GeneID" id="33555195"/>
<evidence type="ECO:0000313" key="10">
    <source>
        <dbReference type="EMBL" id="ORX37014.1"/>
    </source>
</evidence>
<evidence type="ECO:0000256" key="3">
    <source>
        <dbReference type="ARBA" id="ARBA00022670"/>
    </source>
</evidence>
<dbReference type="InterPro" id="IPR001578">
    <property type="entry name" value="Peptidase_C12_UCH"/>
</dbReference>
<evidence type="ECO:0000259" key="9">
    <source>
        <dbReference type="PROSITE" id="PS52048"/>
    </source>
</evidence>
<dbReference type="InParanoid" id="A0A1Y1UHR6"/>
<dbReference type="AlphaFoldDB" id="A0A1Y1UHR6"/>
<dbReference type="InterPro" id="IPR036959">
    <property type="entry name" value="Peptidase_C12_UCH_sf"/>
</dbReference>
<gene>
    <name evidence="10" type="ORF">BD324DRAFT_579520</name>
</gene>
<dbReference type="EC" id="3.4.19.12" evidence="8"/>
<dbReference type="Proteomes" id="UP000193218">
    <property type="component" value="Unassembled WGS sequence"/>
</dbReference>
<keyword evidence="6 7" id="KW-0788">Thiol protease</keyword>
<evidence type="ECO:0000313" key="11">
    <source>
        <dbReference type="Proteomes" id="UP000193218"/>
    </source>
</evidence>
<dbReference type="GO" id="GO:0005737">
    <property type="term" value="C:cytoplasm"/>
    <property type="evidence" value="ECO:0007669"/>
    <property type="project" value="TreeGrafter"/>
</dbReference>
<evidence type="ECO:0000256" key="5">
    <source>
        <dbReference type="ARBA" id="ARBA00022801"/>
    </source>
</evidence>
<keyword evidence="5 7" id="KW-0378">Hydrolase</keyword>
<feature type="site" description="Transition state stabilizer" evidence="7">
    <location>
        <position position="92"/>
    </location>
</feature>
<dbReference type="PROSITE" id="PS52048">
    <property type="entry name" value="UCH_DOMAIN"/>
    <property type="match status" value="1"/>
</dbReference>
<keyword evidence="11" id="KW-1185">Reference proteome</keyword>
<dbReference type="Gene3D" id="3.40.532.10">
    <property type="entry name" value="Peptidase C12, ubiquitin carboxyl-terminal hydrolase"/>
    <property type="match status" value="1"/>
</dbReference>
<comment type="catalytic activity">
    <reaction evidence="1 7 8">
        <text>Thiol-dependent hydrolysis of ester, thioester, amide, peptide and isopeptide bonds formed by the C-terminal Gly of ubiquitin (a 76-residue protein attached to proteins as an intracellular targeting signal).</text>
        <dbReference type="EC" id="3.4.19.12"/>
    </reaction>
</comment>
<evidence type="ECO:0000256" key="8">
    <source>
        <dbReference type="RuleBase" id="RU361215"/>
    </source>
</evidence>
<dbReference type="PANTHER" id="PTHR10589">
    <property type="entry name" value="UBIQUITIN CARBOXYL-TERMINAL HYDROLASE"/>
    <property type="match status" value="1"/>
</dbReference>
<comment type="caution">
    <text evidence="10">The sequence shown here is derived from an EMBL/GenBank/DDBJ whole genome shotgun (WGS) entry which is preliminary data.</text>
</comment>
<feature type="site" description="Important for enzyme activity" evidence="7">
    <location>
        <position position="191"/>
    </location>
</feature>
<evidence type="ECO:0000256" key="7">
    <source>
        <dbReference type="PROSITE-ProRule" id="PRU01393"/>
    </source>
</evidence>
<feature type="active site" description="Nucleophile" evidence="7">
    <location>
        <position position="98"/>
    </location>
</feature>
<dbReference type="PRINTS" id="PR00707">
    <property type="entry name" value="UBCTHYDRLASE"/>
</dbReference>
<proteinExistence type="inferred from homology"/>
<dbReference type="RefSeq" id="XP_021871052.1">
    <property type="nucleotide sequence ID" value="XM_022013387.1"/>
</dbReference>
<keyword evidence="4 7" id="KW-0833">Ubl conjugation pathway</keyword>